<keyword evidence="3" id="KW-0812">Transmembrane</keyword>
<dbReference type="InterPro" id="IPR029063">
    <property type="entry name" value="SAM-dependent_MTases_sf"/>
</dbReference>
<dbReference type="Pfam" id="PF13489">
    <property type="entry name" value="Methyltransf_23"/>
    <property type="match status" value="1"/>
</dbReference>
<evidence type="ECO:0000313" key="5">
    <source>
        <dbReference type="Proteomes" id="UP001556367"/>
    </source>
</evidence>
<keyword evidence="3" id="KW-1133">Transmembrane helix</keyword>
<comment type="caution">
    <text evidence="4">The sequence shown here is derived from an EMBL/GenBank/DDBJ whole genome shotgun (WGS) entry which is preliminary data.</text>
</comment>
<protein>
    <recommendedName>
        <fullName evidence="6">S-adenosyl-L-methionine-dependent methyltransferase</fullName>
    </recommendedName>
</protein>
<dbReference type="EMBL" id="JASNQZ010000011">
    <property type="protein sequence ID" value="KAL0951106.1"/>
    <property type="molecule type" value="Genomic_DNA"/>
</dbReference>
<comment type="similarity">
    <text evidence="2">Belongs to the class I-like SAM-binding methyltransferase superfamily. Erg6/SMT family.</text>
</comment>
<dbReference type="CDD" id="cd02440">
    <property type="entry name" value="AdoMet_MTases"/>
    <property type="match status" value="1"/>
</dbReference>
<reference evidence="5" key="1">
    <citation type="submission" date="2024-06" db="EMBL/GenBank/DDBJ databases">
        <title>Multi-omics analyses provide insights into the biosynthesis of the anticancer antibiotic pleurotin in Hohenbuehelia grisea.</title>
        <authorList>
            <person name="Weaver J.A."/>
            <person name="Alberti F."/>
        </authorList>
    </citation>
    <scope>NUCLEOTIDE SEQUENCE [LARGE SCALE GENOMIC DNA]</scope>
    <source>
        <strain evidence="5">T-177</strain>
    </source>
</reference>
<dbReference type="InterPro" id="IPR050447">
    <property type="entry name" value="Erg6_SMT_methyltransf"/>
</dbReference>
<keyword evidence="5" id="KW-1185">Reference proteome</keyword>
<evidence type="ECO:0000256" key="3">
    <source>
        <dbReference type="SAM" id="Phobius"/>
    </source>
</evidence>
<keyword evidence="3" id="KW-0472">Membrane</keyword>
<accession>A0ABR3J632</accession>
<sequence>MNALFASCASFLATPLHYLQSNPVYLACLAVFAAVSISFMGTGSKADPYGLFHLALNKRPGEDPGLPPPTEWLNMGYWKGTNDFREACEALAVKLVHASKYQPGSRVLDVGHGTGESLILQLSSASIPKPRSLAGITSLELHYKRASNRVRRLQANDQSAAAVAVELYHGDAVYRVTSKDHPLDPSSDGEFDSILALDCAYHFNTREAFLDQCFQKLAKDGRLALADICFSEGSLQRRSTRAILRLLRVMPMENVVSPKEYVEIMEKIGFSDVELEDISADVFPGFTTFLKQRGLKWWIFGHVMGWLSALGARFVVVSGRRD</sequence>
<dbReference type="SUPFAM" id="SSF53335">
    <property type="entry name" value="S-adenosyl-L-methionine-dependent methyltransferases"/>
    <property type="match status" value="1"/>
</dbReference>
<proteinExistence type="inferred from homology"/>
<name>A0ABR3J632_9AGAR</name>
<dbReference type="PANTHER" id="PTHR44068:SF1">
    <property type="entry name" value="HYPOTHETICAL LOC100005854"/>
    <property type="match status" value="1"/>
</dbReference>
<evidence type="ECO:0008006" key="6">
    <source>
        <dbReference type="Google" id="ProtNLM"/>
    </source>
</evidence>
<organism evidence="4 5">
    <name type="scientific">Hohenbuehelia grisea</name>
    <dbReference type="NCBI Taxonomy" id="104357"/>
    <lineage>
        <taxon>Eukaryota</taxon>
        <taxon>Fungi</taxon>
        <taxon>Dikarya</taxon>
        <taxon>Basidiomycota</taxon>
        <taxon>Agaricomycotina</taxon>
        <taxon>Agaricomycetes</taxon>
        <taxon>Agaricomycetidae</taxon>
        <taxon>Agaricales</taxon>
        <taxon>Pleurotineae</taxon>
        <taxon>Pleurotaceae</taxon>
        <taxon>Hohenbuehelia</taxon>
    </lineage>
</organism>
<keyword evidence="1" id="KW-0808">Transferase</keyword>
<dbReference type="Gene3D" id="3.40.50.150">
    <property type="entry name" value="Vaccinia Virus protein VP39"/>
    <property type="match status" value="1"/>
</dbReference>
<dbReference type="Proteomes" id="UP001556367">
    <property type="component" value="Unassembled WGS sequence"/>
</dbReference>
<evidence type="ECO:0000256" key="1">
    <source>
        <dbReference type="ARBA" id="ARBA00022679"/>
    </source>
</evidence>
<gene>
    <name evidence="4" type="ORF">HGRIS_007843</name>
</gene>
<dbReference type="PANTHER" id="PTHR44068">
    <property type="entry name" value="ZGC:194242"/>
    <property type="match status" value="1"/>
</dbReference>
<evidence type="ECO:0000313" key="4">
    <source>
        <dbReference type="EMBL" id="KAL0951106.1"/>
    </source>
</evidence>
<feature type="transmembrane region" description="Helical" evidence="3">
    <location>
        <begin position="297"/>
        <end position="316"/>
    </location>
</feature>
<evidence type="ECO:0000256" key="2">
    <source>
        <dbReference type="ARBA" id="ARBA00038188"/>
    </source>
</evidence>